<evidence type="ECO:0000313" key="4">
    <source>
        <dbReference type="WBParaSite" id="Hba_15159"/>
    </source>
</evidence>
<comment type="function">
    <text evidence="1">Catalyzes the reduction of fatty acyl-CoA to fatty alcohols.</text>
</comment>
<evidence type="ECO:0000313" key="3">
    <source>
        <dbReference type="Proteomes" id="UP000095283"/>
    </source>
</evidence>
<evidence type="ECO:0000259" key="2">
    <source>
        <dbReference type="Pfam" id="PF07993"/>
    </source>
</evidence>
<sequence length="186" mass="20935">MLRGERDPTATRTSCIGPMIGWVSMSVRVEDVYANRSVLLTGATGFLGKVLVEKLLWAIPNIGKIFLLIRPAKGLSPKERLEKILQDPLFTRIRNEKPQVLHKLVPIPGDLMEDSLGLNQHDMQNICDEGKQHQEILCVVKPYLQLDKFFESSRLSVSGKMKTQRLTNLKERLEPVVAAKGGHLQL</sequence>
<protein>
    <recommendedName>
        <fullName evidence="1">Fatty acyl-CoA reductase</fullName>
        <ecNumber evidence="1">1.2.1.84</ecNumber>
    </recommendedName>
</protein>
<keyword evidence="1" id="KW-0521">NADP</keyword>
<keyword evidence="1" id="KW-0443">Lipid metabolism</keyword>
<comment type="catalytic activity">
    <reaction evidence="1">
        <text>a long-chain fatty acyl-CoA + 2 NADPH + 2 H(+) = a long-chain primary fatty alcohol + 2 NADP(+) + CoA</text>
        <dbReference type="Rhea" id="RHEA:52716"/>
        <dbReference type="ChEBI" id="CHEBI:15378"/>
        <dbReference type="ChEBI" id="CHEBI:57287"/>
        <dbReference type="ChEBI" id="CHEBI:57783"/>
        <dbReference type="ChEBI" id="CHEBI:58349"/>
        <dbReference type="ChEBI" id="CHEBI:77396"/>
        <dbReference type="ChEBI" id="CHEBI:83139"/>
        <dbReference type="EC" id="1.2.1.84"/>
    </reaction>
</comment>
<keyword evidence="1" id="KW-0560">Oxidoreductase</keyword>
<dbReference type="Proteomes" id="UP000095283">
    <property type="component" value="Unplaced"/>
</dbReference>
<reference evidence="4" key="1">
    <citation type="submission" date="2016-11" db="UniProtKB">
        <authorList>
            <consortium name="WormBaseParasite"/>
        </authorList>
    </citation>
    <scope>IDENTIFICATION</scope>
</reference>
<dbReference type="Pfam" id="PF07993">
    <property type="entry name" value="NAD_binding_4"/>
    <property type="match status" value="1"/>
</dbReference>
<dbReference type="EC" id="1.2.1.84" evidence="1"/>
<dbReference type="AlphaFoldDB" id="A0A1I7XCB3"/>
<feature type="domain" description="Thioester reductase (TE)" evidence="2">
    <location>
        <begin position="40"/>
        <end position="129"/>
    </location>
</feature>
<dbReference type="Gene3D" id="3.40.50.720">
    <property type="entry name" value="NAD(P)-binding Rossmann-like Domain"/>
    <property type="match status" value="1"/>
</dbReference>
<dbReference type="GO" id="GO:0102965">
    <property type="term" value="F:alcohol-forming long-chain fatty acyl-CoA reductase activity"/>
    <property type="evidence" value="ECO:0007669"/>
    <property type="project" value="UniProtKB-EC"/>
</dbReference>
<keyword evidence="3" id="KW-1185">Reference proteome</keyword>
<dbReference type="GO" id="GO:0080019">
    <property type="term" value="F:alcohol-forming very long-chain fatty acyl-CoA reductase activity"/>
    <property type="evidence" value="ECO:0007669"/>
    <property type="project" value="InterPro"/>
</dbReference>
<dbReference type="InterPro" id="IPR026055">
    <property type="entry name" value="FAR"/>
</dbReference>
<organism evidence="3 4">
    <name type="scientific">Heterorhabditis bacteriophora</name>
    <name type="common">Entomopathogenic nematode worm</name>
    <dbReference type="NCBI Taxonomy" id="37862"/>
    <lineage>
        <taxon>Eukaryota</taxon>
        <taxon>Metazoa</taxon>
        <taxon>Ecdysozoa</taxon>
        <taxon>Nematoda</taxon>
        <taxon>Chromadorea</taxon>
        <taxon>Rhabditida</taxon>
        <taxon>Rhabditina</taxon>
        <taxon>Rhabditomorpha</taxon>
        <taxon>Strongyloidea</taxon>
        <taxon>Heterorhabditidae</taxon>
        <taxon>Heterorhabditis</taxon>
    </lineage>
</organism>
<comment type="similarity">
    <text evidence="1">Belongs to the fatty acyl-CoA reductase family.</text>
</comment>
<dbReference type="SUPFAM" id="SSF51735">
    <property type="entry name" value="NAD(P)-binding Rossmann-fold domains"/>
    <property type="match status" value="1"/>
</dbReference>
<dbReference type="PANTHER" id="PTHR11011:SF45">
    <property type="entry name" value="FATTY ACYL-COA REDUCTASE CG8306-RELATED"/>
    <property type="match status" value="1"/>
</dbReference>
<proteinExistence type="inferred from homology"/>
<dbReference type="GO" id="GO:0035336">
    <property type="term" value="P:long-chain fatty-acyl-CoA metabolic process"/>
    <property type="evidence" value="ECO:0007669"/>
    <property type="project" value="TreeGrafter"/>
</dbReference>
<keyword evidence="1" id="KW-0444">Lipid biosynthesis</keyword>
<dbReference type="InterPro" id="IPR013120">
    <property type="entry name" value="FAR_NAD-bd"/>
</dbReference>
<dbReference type="WBParaSite" id="Hba_15159">
    <property type="protein sequence ID" value="Hba_15159"/>
    <property type="gene ID" value="Hba_15159"/>
</dbReference>
<dbReference type="GO" id="GO:0005777">
    <property type="term" value="C:peroxisome"/>
    <property type="evidence" value="ECO:0007669"/>
    <property type="project" value="TreeGrafter"/>
</dbReference>
<accession>A0A1I7XCB3</accession>
<dbReference type="InterPro" id="IPR036291">
    <property type="entry name" value="NAD(P)-bd_dom_sf"/>
</dbReference>
<evidence type="ECO:0000256" key="1">
    <source>
        <dbReference type="RuleBase" id="RU363097"/>
    </source>
</evidence>
<name>A0A1I7XCB3_HETBA</name>
<dbReference type="PANTHER" id="PTHR11011">
    <property type="entry name" value="MALE STERILITY PROTEIN 2-RELATED"/>
    <property type="match status" value="1"/>
</dbReference>